<sequence>MTWTGPKLNNYGKSLKILVTGNVNRSKREIITRNRSKYGTYKKWQAAIFASASRTHCRTTGFPSSSLQAPTPRLILVGQGSARKASVTPEMGSLGAWRTWSHHRWAALVEVEKHFDTPAK</sequence>
<accession>A0A2P2PIM1</accession>
<dbReference type="AlphaFoldDB" id="A0A2P2PIM1"/>
<reference evidence="1" key="1">
    <citation type="submission" date="2018-02" db="EMBL/GenBank/DDBJ databases">
        <title>Rhizophora mucronata_Transcriptome.</title>
        <authorList>
            <person name="Meera S.P."/>
            <person name="Sreeshan A."/>
            <person name="Augustine A."/>
        </authorList>
    </citation>
    <scope>NUCLEOTIDE SEQUENCE</scope>
    <source>
        <tissue evidence="1">Leaf</tissue>
    </source>
</reference>
<proteinExistence type="predicted"/>
<name>A0A2P2PIM1_RHIMU</name>
<organism evidence="1">
    <name type="scientific">Rhizophora mucronata</name>
    <name type="common">Asiatic mangrove</name>
    <dbReference type="NCBI Taxonomy" id="61149"/>
    <lineage>
        <taxon>Eukaryota</taxon>
        <taxon>Viridiplantae</taxon>
        <taxon>Streptophyta</taxon>
        <taxon>Embryophyta</taxon>
        <taxon>Tracheophyta</taxon>
        <taxon>Spermatophyta</taxon>
        <taxon>Magnoliopsida</taxon>
        <taxon>eudicotyledons</taxon>
        <taxon>Gunneridae</taxon>
        <taxon>Pentapetalae</taxon>
        <taxon>rosids</taxon>
        <taxon>fabids</taxon>
        <taxon>Malpighiales</taxon>
        <taxon>Rhizophoraceae</taxon>
        <taxon>Rhizophora</taxon>
    </lineage>
</organism>
<dbReference type="EMBL" id="GGEC01074101">
    <property type="protein sequence ID" value="MBX54585.1"/>
    <property type="molecule type" value="Transcribed_RNA"/>
</dbReference>
<protein>
    <submittedName>
        <fullName evidence="1">Uncharacterized protein</fullName>
    </submittedName>
</protein>
<evidence type="ECO:0000313" key="1">
    <source>
        <dbReference type="EMBL" id="MBX54585.1"/>
    </source>
</evidence>